<evidence type="ECO:0000256" key="2">
    <source>
        <dbReference type="SAM" id="Phobius"/>
    </source>
</evidence>
<feature type="transmembrane region" description="Helical" evidence="2">
    <location>
        <begin position="6"/>
        <end position="26"/>
    </location>
</feature>
<gene>
    <name evidence="3" type="ORF">IED13_03600</name>
</gene>
<feature type="transmembrane region" description="Helical" evidence="2">
    <location>
        <begin position="63"/>
        <end position="86"/>
    </location>
</feature>
<proteinExistence type="predicted"/>
<comment type="caution">
    <text evidence="3">The sequence shown here is derived from an EMBL/GenBank/DDBJ whole genome shotgun (WGS) entry which is preliminary data.</text>
</comment>
<dbReference type="Proteomes" id="UP000619295">
    <property type="component" value="Unassembled WGS sequence"/>
</dbReference>
<reference evidence="3" key="1">
    <citation type="submission" date="2020-09" db="EMBL/GenBank/DDBJ databases">
        <title>Bosea spartocytisi sp. nov. a root nodule endophyte of Spartocytisus supranubius in the high mountain ecosystem fo the Teide National Park (Canary Islands, Spain).</title>
        <authorList>
            <person name="Pulido-Suarez L."/>
            <person name="Peix A."/>
            <person name="Igual J.M."/>
            <person name="Socas-Perez N."/>
            <person name="Velazquez E."/>
            <person name="Flores-Felix J.D."/>
            <person name="Leon-Barrios M."/>
        </authorList>
    </citation>
    <scope>NUCLEOTIDE SEQUENCE</scope>
    <source>
        <strain evidence="3">SSUT16</strain>
    </source>
</reference>
<feature type="transmembrane region" description="Helical" evidence="2">
    <location>
        <begin position="38"/>
        <end position="57"/>
    </location>
</feature>
<protein>
    <submittedName>
        <fullName evidence="3">Uncharacterized protein</fullName>
    </submittedName>
</protein>
<dbReference type="Gene3D" id="1.10.150.20">
    <property type="entry name" value="5' to 3' exonuclease, C-terminal subdomain"/>
    <property type="match status" value="1"/>
</dbReference>
<name>A0A927E6V6_9HYPH</name>
<dbReference type="EMBL" id="JACXWY010000002">
    <property type="protein sequence ID" value="MBD3844770.1"/>
    <property type="molecule type" value="Genomic_DNA"/>
</dbReference>
<keyword evidence="4" id="KW-1185">Reference proteome</keyword>
<accession>A0A927E6V6</accession>
<organism evidence="3 4">
    <name type="scientific">Bosea spartocytisi</name>
    <dbReference type="NCBI Taxonomy" id="2773451"/>
    <lineage>
        <taxon>Bacteria</taxon>
        <taxon>Pseudomonadati</taxon>
        <taxon>Pseudomonadota</taxon>
        <taxon>Alphaproteobacteria</taxon>
        <taxon>Hyphomicrobiales</taxon>
        <taxon>Boseaceae</taxon>
        <taxon>Bosea</taxon>
    </lineage>
</organism>
<sequence length="354" mass="37799">MLYLASQFVWFLLAALVLGFVIGWISQSGSARRFWSRGWSLVALLWLCGAVLAWLQLVNGVAAMWLETALLFVAVYWLGCVAGTLLHPLDDDVKETATASVATVSTAVPVAANEPAIAAVQAPADAGRTLPPVENEEALPGQRPAALAEARGGKADDLKLIKGIGRQNEGRLHGLGIWHFEQIAAWTPENVEWIGGYLAFPGRIEREDWVGQAKRLATGATTEFADRARAGLVETSRDDGSAGQGNVAALEGDGFEGRRPEHLLAAARDGKPDDLTLIKGIGPAIAADLNRLGIWHFDQIAALGDEEMRYASAFAGAPGRGLSENWREDAGILAHGGDTQHSRTLKAERAKAKS</sequence>
<keyword evidence="2" id="KW-0472">Membrane</keyword>
<keyword evidence="2" id="KW-0812">Transmembrane</keyword>
<keyword evidence="2" id="KW-1133">Transmembrane helix</keyword>
<feature type="region of interest" description="Disordered" evidence="1">
    <location>
        <begin position="334"/>
        <end position="354"/>
    </location>
</feature>
<dbReference type="RefSeq" id="WP_191123411.1">
    <property type="nucleotide sequence ID" value="NZ_JACXWY010000002.1"/>
</dbReference>
<evidence type="ECO:0000313" key="4">
    <source>
        <dbReference type="Proteomes" id="UP000619295"/>
    </source>
</evidence>
<dbReference type="AlphaFoldDB" id="A0A927E6V6"/>
<evidence type="ECO:0000313" key="3">
    <source>
        <dbReference type="EMBL" id="MBD3844770.1"/>
    </source>
</evidence>
<feature type="compositionally biased region" description="Basic and acidic residues" evidence="1">
    <location>
        <begin position="338"/>
        <end position="354"/>
    </location>
</feature>
<evidence type="ECO:0000256" key="1">
    <source>
        <dbReference type="SAM" id="MobiDB-lite"/>
    </source>
</evidence>